<gene>
    <name evidence="2" type="ORF">AQJ54_41855</name>
</gene>
<dbReference type="InterPro" id="IPR010982">
    <property type="entry name" value="Lambda_DNA-bd_dom_sf"/>
</dbReference>
<evidence type="ECO:0000313" key="2">
    <source>
        <dbReference type="EMBL" id="KUN58455.1"/>
    </source>
</evidence>
<organism evidence="2 3">
    <name type="scientific">Streptomyces griseorubiginosus</name>
    <dbReference type="NCBI Taxonomy" id="67304"/>
    <lineage>
        <taxon>Bacteria</taxon>
        <taxon>Bacillati</taxon>
        <taxon>Actinomycetota</taxon>
        <taxon>Actinomycetes</taxon>
        <taxon>Kitasatosporales</taxon>
        <taxon>Streptomycetaceae</taxon>
        <taxon>Streptomyces</taxon>
    </lineage>
</organism>
<proteinExistence type="predicted"/>
<keyword evidence="3" id="KW-1185">Reference proteome</keyword>
<dbReference type="GO" id="GO:0003677">
    <property type="term" value="F:DNA binding"/>
    <property type="evidence" value="ECO:0007669"/>
    <property type="project" value="InterPro"/>
</dbReference>
<protein>
    <recommendedName>
        <fullName evidence="1">HTH cro/C1-type domain-containing protein</fullName>
    </recommendedName>
</protein>
<name>A0A124HVH1_9ACTN</name>
<reference evidence="2 3" key="1">
    <citation type="submission" date="2015-10" db="EMBL/GenBank/DDBJ databases">
        <title>Draft genome sequence of Streptomyces griseorubiginosus DSM 40469, type strain for the species Streptomyces griseorubiginosus.</title>
        <authorList>
            <person name="Ruckert C."/>
            <person name="Winkler A."/>
            <person name="Kalinowski J."/>
            <person name="Kampfer P."/>
            <person name="Glaeser S."/>
        </authorList>
    </citation>
    <scope>NUCLEOTIDE SEQUENCE [LARGE SCALE GENOMIC DNA]</scope>
    <source>
        <strain evidence="2 3">DSM 40469</strain>
    </source>
</reference>
<dbReference type="EMBL" id="LMWV01000046">
    <property type="protein sequence ID" value="KUN58455.1"/>
    <property type="molecule type" value="Genomic_DNA"/>
</dbReference>
<dbReference type="SUPFAM" id="SSF47413">
    <property type="entry name" value="lambda repressor-like DNA-binding domains"/>
    <property type="match status" value="1"/>
</dbReference>
<dbReference type="Proteomes" id="UP000054375">
    <property type="component" value="Unassembled WGS sequence"/>
</dbReference>
<evidence type="ECO:0000313" key="3">
    <source>
        <dbReference type="Proteomes" id="UP000054375"/>
    </source>
</evidence>
<feature type="domain" description="HTH cro/C1-type" evidence="1">
    <location>
        <begin position="27"/>
        <end position="60"/>
    </location>
</feature>
<evidence type="ECO:0000259" key="1">
    <source>
        <dbReference type="PROSITE" id="PS50943"/>
    </source>
</evidence>
<dbReference type="RefSeq" id="WP_062246840.1">
    <property type="nucleotide sequence ID" value="NZ_JBPJFL010000004.1"/>
</dbReference>
<comment type="caution">
    <text evidence="2">The sequence shown here is derived from an EMBL/GenBank/DDBJ whole genome shotgun (WGS) entry which is preliminary data.</text>
</comment>
<dbReference type="Pfam" id="PF01381">
    <property type="entry name" value="HTH_3"/>
    <property type="match status" value="1"/>
</dbReference>
<dbReference type="AlphaFoldDB" id="A0A124HVH1"/>
<sequence length="92" mass="10346">MTDLIEAVDALLNRPADVLPPPEIRARLRKASGLTQEEVAEAFGVHRMAFLRWENGHSMPRRKHRDAYLRLLKGWAEKHPEAASAPPVQEAG</sequence>
<dbReference type="SMART" id="SM00530">
    <property type="entry name" value="HTH_XRE"/>
    <property type="match status" value="1"/>
</dbReference>
<dbReference type="PROSITE" id="PS50943">
    <property type="entry name" value="HTH_CROC1"/>
    <property type="match status" value="1"/>
</dbReference>
<dbReference type="Gene3D" id="1.10.260.40">
    <property type="entry name" value="lambda repressor-like DNA-binding domains"/>
    <property type="match status" value="1"/>
</dbReference>
<dbReference type="InterPro" id="IPR001387">
    <property type="entry name" value="Cro/C1-type_HTH"/>
</dbReference>
<dbReference type="CDD" id="cd00093">
    <property type="entry name" value="HTH_XRE"/>
    <property type="match status" value="1"/>
</dbReference>
<accession>A0A124HVH1</accession>